<dbReference type="NCBIfam" id="TIGR02937">
    <property type="entry name" value="sigma70-ECF"/>
    <property type="match status" value="1"/>
</dbReference>
<dbReference type="InterPro" id="IPR013324">
    <property type="entry name" value="RNA_pol_sigma_r3/r4-like"/>
</dbReference>
<dbReference type="InterPro" id="IPR014284">
    <property type="entry name" value="RNA_pol_sigma-70_dom"/>
</dbReference>
<dbReference type="GO" id="GO:0016987">
    <property type="term" value="F:sigma factor activity"/>
    <property type="evidence" value="ECO:0007669"/>
    <property type="project" value="UniProtKB-KW"/>
</dbReference>
<evidence type="ECO:0000256" key="4">
    <source>
        <dbReference type="ARBA" id="ARBA00023163"/>
    </source>
</evidence>
<feature type="domain" description="RNA polymerase sigma factor 70 region 4 type 2" evidence="6">
    <location>
        <begin position="143"/>
        <end position="188"/>
    </location>
</feature>
<keyword evidence="2" id="KW-0805">Transcription regulation</keyword>
<dbReference type="InterPro" id="IPR036388">
    <property type="entry name" value="WH-like_DNA-bd_sf"/>
</dbReference>
<dbReference type="Pfam" id="PF04542">
    <property type="entry name" value="Sigma70_r2"/>
    <property type="match status" value="1"/>
</dbReference>
<dbReference type="GO" id="GO:0006352">
    <property type="term" value="P:DNA-templated transcription initiation"/>
    <property type="evidence" value="ECO:0007669"/>
    <property type="project" value="InterPro"/>
</dbReference>
<reference evidence="7 8" key="1">
    <citation type="submission" date="2017-04" db="EMBL/GenBank/DDBJ databases">
        <authorList>
            <person name="Afonso C.L."/>
            <person name="Miller P.J."/>
            <person name="Scott M.A."/>
            <person name="Spackman E."/>
            <person name="Goraichik I."/>
            <person name="Dimitrov K.M."/>
            <person name="Suarez D.L."/>
            <person name="Swayne D.E."/>
        </authorList>
    </citation>
    <scope>NUCLEOTIDE SEQUENCE [LARGE SCALE GENOMIC DNA]</scope>
    <source>
        <strain evidence="7 8">DSM 22418</strain>
    </source>
</reference>
<organism evidence="7 8">
    <name type="scientific">Sphingobacterium psychroaquaticum</name>
    <dbReference type="NCBI Taxonomy" id="561061"/>
    <lineage>
        <taxon>Bacteria</taxon>
        <taxon>Pseudomonadati</taxon>
        <taxon>Bacteroidota</taxon>
        <taxon>Sphingobacteriia</taxon>
        <taxon>Sphingobacteriales</taxon>
        <taxon>Sphingobacteriaceae</taxon>
        <taxon>Sphingobacterium</taxon>
    </lineage>
</organism>
<evidence type="ECO:0000256" key="3">
    <source>
        <dbReference type="ARBA" id="ARBA00023082"/>
    </source>
</evidence>
<dbReference type="InterPro" id="IPR007627">
    <property type="entry name" value="RNA_pol_sigma70_r2"/>
</dbReference>
<dbReference type="SUPFAM" id="SSF88659">
    <property type="entry name" value="Sigma3 and sigma4 domains of RNA polymerase sigma factors"/>
    <property type="match status" value="1"/>
</dbReference>
<evidence type="ECO:0000256" key="1">
    <source>
        <dbReference type="ARBA" id="ARBA00010641"/>
    </source>
</evidence>
<evidence type="ECO:0000256" key="2">
    <source>
        <dbReference type="ARBA" id="ARBA00023015"/>
    </source>
</evidence>
<dbReference type="GO" id="GO:0003677">
    <property type="term" value="F:DNA binding"/>
    <property type="evidence" value="ECO:0007669"/>
    <property type="project" value="InterPro"/>
</dbReference>
<dbReference type="InterPro" id="IPR014327">
    <property type="entry name" value="RNA_pol_sigma70_bacteroid"/>
</dbReference>
<dbReference type="STRING" id="561061.SAMN05660862_0125"/>
<dbReference type="PANTHER" id="PTHR43133:SF46">
    <property type="entry name" value="RNA POLYMERASE SIGMA-70 FACTOR ECF SUBFAMILY"/>
    <property type="match status" value="1"/>
</dbReference>
<dbReference type="Proteomes" id="UP000192980">
    <property type="component" value="Unassembled WGS sequence"/>
</dbReference>
<keyword evidence="4" id="KW-0804">Transcription</keyword>
<protein>
    <submittedName>
        <fullName evidence="7">RNA polymerase sigma-70 factor, ECF subfamily</fullName>
    </submittedName>
</protein>
<dbReference type="Gene3D" id="1.10.10.10">
    <property type="entry name" value="Winged helix-like DNA-binding domain superfamily/Winged helix DNA-binding domain"/>
    <property type="match status" value="1"/>
</dbReference>
<dbReference type="PANTHER" id="PTHR43133">
    <property type="entry name" value="RNA POLYMERASE ECF-TYPE SIGMA FACTO"/>
    <property type="match status" value="1"/>
</dbReference>
<evidence type="ECO:0000259" key="5">
    <source>
        <dbReference type="Pfam" id="PF04542"/>
    </source>
</evidence>
<dbReference type="Gene3D" id="1.10.1740.10">
    <property type="match status" value="1"/>
</dbReference>
<feature type="domain" description="RNA polymerase sigma-70 region 2" evidence="5">
    <location>
        <begin position="45"/>
        <end position="110"/>
    </location>
</feature>
<evidence type="ECO:0000313" key="7">
    <source>
        <dbReference type="EMBL" id="SMG06171.1"/>
    </source>
</evidence>
<sequence length="207" mass="24626">MVCVYSKTGVSQKGGKRMRTQREEFEKKWIASIRIGDKEIFGEIYDHYWKRLLAISFQHTKDKELAEEIVQDVFVSVWQRRQDVKIDNLDRYLATAVKFSTFKFLQRRRRQELIREEVLPHDQMQLDEEAIDARFLQEYVNGVVETLPDRCRLVFQLSRSEQMTHREIADTLDISEKAVEANITRALKVLRVSLRKVGFTFLAFLFF</sequence>
<dbReference type="AlphaFoldDB" id="A0A1X7HX61"/>
<comment type="similarity">
    <text evidence="1">Belongs to the sigma-70 factor family. ECF subfamily.</text>
</comment>
<evidence type="ECO:0000259" key="6">
    <source>
        <dbReference type="Pfam" id="PF08281"/>
    </source>
</evidence>
<dbReference type="NCBIfam" id="TIGR02985">
    <property type="entry name" value="Sig70_bacteroi1"/>
    <property type="match status" value="1"/>
</dbReference>
<keyword evidence="8" id="KW-1185">Reference proteome</keyword>
<dbReference type="InterPro" id="IPR013325">
    <property type="entry name" value="RNA_pol_sigma_r2"/>
</dbReference>
<dbReference type="InterPro" id="IPR013249">
    <property type="entry name" value="RNA_pol_sigma70_r4_t2"/>
</dbReference>
<dbReference type="Pfam" id="PF08281">
    <property type="entry name" value="Sigma70_r4_2"/>
    <property type="match status" value="1"/>
</dbReference>
<dbReference type="EMBL" id="FXAU01000001">
    <property type="protein sequence ID" value="SMG06171.1"/>
    <property type="molecule type" value="Genomic_DNA"/>
</dbReference>
<evidence type="ECO:0000313" key="8">
    <source>
        <dbReference type="Proteomes" id="UP000192980"/>
    </source>
</evidence>
<proteinExistence type="inferred from homology"/>
<gene>
    <name evidence="7" type="ORF">SAMN05660862_0125</name>
</gene>
<dbReference type="SUPFAM" id="SSF88946">
    <property type="entry name" value="Sigma2 domain of RNA polymerase sigma factors"/>
    <property type="match status" value="1"/>
</dbReference>
<accession>A0A1X7HX61</accession>
<name>A0A1X7HX61_9SPHI</name>
<dbReference type="InterPro" id="IPR039425">
    <property type="entry name" value="RNA_pol_sigma-70-like"/>
</dbReference>
<keyword evidence="3" id="KW-0731">Sigma factor</keyword>